<dbReference type="RefSeq" id="WP_145359872.1">
    <property type="nucleotide sequence ID" value="NZ_CP036265.1"/>
</dbReference>
<dbReference type="GO" id="GO:0016491">
    <property type="term" value="F:oxidoreductase activity"/>
    <property type="evidence" value="ECO:0007669"/>
    <property type="project" value="UniProtKB-KW"/>
</dbReference>
<evidence type="ECO:0000256" key="2">
    <source>
        <dbReference type="ARBA" id="ARBA00023002"/>
    </source>
</evidence>
<dbReference type="GO" id="GO:0051287">
    <property type="term" value="F:NAD binding"/>
    <property type="evidence" value="ECO:0007669"/>
    <property type="project" value="InterPro"/>
</dbReference>
<evidence type="ECO:0000313" key="5">
    <source>
        <dbReference type="Proteomes" id="UP000318741"/>
    </source>
</evidence>
<protein>
    <submittedName>
        <fullName evidence="4">4-hydroxythreonine-4-phosphate dehydrogenase</fullName>
    </submittedName>
</protein>
<dbReference type="PANTHER" id="PTHR30004:SF6">
    <property type="entry name" value="D-THREONATE 4-PHOSPHATE DEHYDROGENASE"/>
    <property type="match status" value="1"/>
</dbReference>
<dbReference type="SUPFAM" id="SSF53659">
    <property type="entry name" value="Isocitrate/Isopropylmalate dehydrogenase-like"/>
    <property type="match status" value="1"/>
</dbReference>
<keyword evidence="3" id="KW-0520">NAD</keyword>
<sequence>MSRPRLLLTLGDVAGVGPEVAAGALRHAHTAACCRPAVIGDAAVLRRAFALPPAVPPAGQAASDGGGDLRIEEVKDPAALFDGPAGVVRCFDPADGLARDVRPREISGAAGKAAHDWLVAAADLCLAGAAEGIVTAPLNKAALAAGGVKHPGHTEILAERCGRPGEPAEVRMTLHLPPGPANSADFPLGPDGLTVAHATLHTSIASVPGLLTADRVEGTARLLDVFLTRIAAGRRRIGVCALNPHGGEGGLFGGEEEETIAPAVERLRAKGLDVHGPIPADTLFRQAAAGAFDAVAAIYHDQGHIALRLIGWGRAVNVTLGLPIVRTSPSHGTAFDIAWTGAADPEGMIGAIEVAAKLAALGEPHPERRETT</sequence>
<keyword evidence="2" id="KW-0560">Oxidoreductase</keyword>
<dbReference type="PANTHER" id="PTHR30004">
    <property type="entry name" value="4-HYDROXYTHREONINE-4-PHOSPHATE DEHYDROGENASE"/>
    <property type="match status" value="1"/>
</dbReference>
<organism evidence="4 5">
    <name type="scientific">Alienimonas californiensis</name>
    <dbReference type="NCBI Taxonomy" id="2527989"/>
    <lineage>
        <taxon>Bacteria</taxon>
        <taxon>Pseudomonadati</taxon>
        <taxon>Planctomycetota</taxon>
        <taxon>Planctomycetia</taxon>
        <taxon>Planctomycetales</taxon>
        <taxon>Planctomycetaceae</taxon>
        <taxon>Alienimonas</taxon>
    </lineage>
</organism>
<name>A0A517PC88_9PLAN</name>
<gene>
    <name evidence="4" type="primary">pdxA</name>
    <name evidence="4" type="ORF">CA12_30710</name>
</gene>
<dbReference type="GO" id="GO:0046872">
    <property type="term" value="F:metal ion binding"/>
    <property type="evidence" value="ECO:0007669"/>
    <property type="project" value="UniProtKB-KW"/>
</dbReference>
<dbReference type="Pfam" id="PF04166">
    <property type="entry name" value="PdxA"/>
    <property type="match status" value="1"/>
</dbReference>
<evidence type="ECO:0000256" key="3">
    <source>
        <dbReference type="ARBA" id="ARBA00023027"/>
    </source>
</evidence>
<dbReference type="InterPro" id="IPR005255">
    <property type="entry name" value="PdxA_fam"/>
</dbReference>
<keyword evidence="1" id="KW-0479">Metal-binding</keyword>
<evidence type="ECO:0000256" key="1">
    <source>
        <dbReference type="ARBA" id="ARBA00022723"/>
    </source>
</evidence>
<reference evidence="4 5" key="1">
    <citation type="submission" date="2019-02" db="EMBL/GenBank/DDBJ databases">
        <title>Deep-cultivation of Planctomycetes and their phenomic and genomic characterization uncovers novel biology.</title>
        <authorList>
            <person name="Wiegand S."/>
            <person name="Jogler M."/>
            <person name="Boedeker C."/>
            <person name="Pinto D."/>
            <person name="Vollmers J."/>
            <person name="Rivas-Marin E."/>
            <person name="Kohn T."/>
            <person name="Peeters S.H."/>
            <person name="Heuer A."/>
            <person name="Rast P."/>
            <person name="Oberbeckmann S."/>
            <person name="Bunk B."/>
            <person name="Jeske O."/>
            <person name="Meyerdierks A."/>
            <person name="Storesund J.E."/>
            <person name="Kallscheuer N."/>
            <person name="Luecker S."/>
            <person name="Lage O.M."/>
            <person name="Pohl T."/>
            <person name="Merkel B.J."/>
            <person name="Hornburger P."/>
            <person name="Mueller R.-W."/>
            <person name="Bruemmer F."/>
            <person name="Labrenz M."/>
            <person name="Spormann A.M."/>
            <person name="Op den Camp H."/>
            <person name="Overmann J."/>
            <person name="Amann R."/>
            <person name="Jetten M.S.M."/>
            <person name="Mascher T."/>
            <person name="Medema M.H."/>
            <person name="Devos D.P."/>
            <person name="Kaster A.-K."/>
            <person name="Ovreas L."/>
            <person name="Rohde M."/>
            <person name="Galperin M.Y."/>
            <person name="Jogler C."/>
        </authorList>
    </citation>
    <scope>NUCLEOTIDE SEQUENCE [LARGE SCALE GENOMIC DNA]</scope>
    <source>
        <strain evidence="4 5">CA12</strain>
    </source>
</reference>
<dbReference type="NCBIfam" id="TIGR00557">
    <property type="entry name" value="pdxA"/>
    <property type="match status" value="1"/>
</dbReference>
<dbReference type="AlphaFoldDB" id="A0A517PC88"/>
<evidence type="ECO:0000313" key="4">
    <source>
        <dbReference type="EMBL" id="QDT16961.1"/>
    </source>
</evidence>
<dbReference type="Proteomes" id="UP000318741">
    <property type="component" value="Chromosome"/>
</dbReference>
<dbReference type="OrthoDB" id="9801783at2"/>
<dbReference type="KEGG" id="acaf:CA12_30710"/>
<accession>A0A517PC88</accession>
<dbReference type="EMBL" id="CP036265">
    <property type="protein sequence ID" value="QDT16961.1"/>
    <property type="molecule type" value="Genomic_DNA"/>
</dbReference>
<dbReference type="Gene3D" id="3.40.718.10">
    <property type="entry name" value="Isopropylmalate Dehydrogenase"/>
    <property type="match status" value="1"/>
</dbReference>
<proteinExistence type="predicted"/>
<keyword evidence="5" id="KW-1185">Reference proteome</keyword>